<dbReference type="RefSeq" id="WP_155319533.1">
    <property type="nucleotide sequence ID" value="NZ_AP021874.1"/>
</dbReference>
<proteinExistence type="predicted"/>
<gene>
    <name evidence="1" type="ORF">DSCA_56680</name>
</gene>
<dbReference type="AlphaFoldDB" id="A0A5K7YSX4"/>
<accession>A0A5K7YSX4</accession>
<name>A0A5K7YSX4_9BACT</name>
<dbReference type="OrthoDB" id="198919at2"/>
<evidence type="ECO:0000313" key="1">
    <source>
        <dbReference type="EMBL" id="BBO71738.1"/>
    </source>
</evidence>
<dbReference type="PANTHER" id="PTHR38664">
    <property type="entry name" value="SLR0058 PROTEIN"/>
    <property type="match status" value="1"/>
</dbReference>
<keyword evidence="2" id="KW-1185">Reference proteome</keyword>
<dbReference type="EMBL" id="AP021874">
    <property type="protein sequence ID" value="BBO71738.1"/>
    <property type="molecule type" value="Genomic_DNA"/>
</dbReference>
<dbReference type="KEGG" id="dalk:DSCA_56680"/>
<organism evidence="1 2">
    <name type="scientific">Desulfosarcina alkanivorans</name>
    <dbReference type="NCBI Taxonomy" id="571177"/>
    <lineage>
        <taxon>Bacteria</taxon>
        <taxon>Pseudomonadati</taxon>
        <taxon>Thermodesulfobacteriota</taxon>
        <taxon>Desulfobacteria</taxon>
        <taxon>Desulfobacterales</taxon>
        <taxon>Desulfosarcinaceae</taxon>
        <taxon>Desulfosarcina</taxon>
    </lineage>
</organism>
<evidence type="ECO:0000313" key="2">
    <source>
        <dbReference type="Proteomes" id="UP000427906"/>
    </source>
</evidence>
<dbReference type="Proteomes" id="UP000427906">
    <property type="component" value="Chromosome"/>
</dbReference>
<dbReference type="InterPro" id="IPR008769">
    <property type="entry name" value="PhaF_PhaI"/>
</dbReference>
<protein>
    <recommendedName>
        <fullName evidence="3">Phasin family protein</fullName>
    </recommendedName>
</protein>
<reference evidence="1 2" key="1">
    <citation type="submission" date="2019-11" db="EMBL/GenBank/DDBJ databases">
        <title>Comparative genomics of hydrocarbon-degrading Desulfosarcina strains.</title>
        <authorList>
            <person name="Watanabe M."/>
            <person name="Kojima H."/>
            <person name="Fukui M."/>
        </authorList>
    </citation>
    <scope>NUCLEOTIDE SEQUENCE [LARGE SCALE GENOMIC DNA]</scope>
    <source>
        <strain evidence="1 2">PL12</strain>
    </source>
</reference>
<evidence type="ECO:0008006" key="3">
    <source>
        <dbReference type="Google" id="ProtNLM"/>
    </source>
</evidence>
<sequence>MFDLVRKSMLAGVGLALKAWDEVEDLAKEVAEQSKMTEKEGRKFIDEIQDRYEDAQKKLEERVEKSVKDLLKKADVVTQDDLKGLKKEIRDLKKLISSQGGEEKP</sequence>
<dbReference type="PANTHER" id="PTHR38664:SF1">
    <property type="entry name" value="SLR0058 PROTEIN"/>
    <property type="match status" value="1"/>
</dbReference>